<evidence type="ECO:0000313" key="1">
    <source>
        <dbReference type="EMBL" id="CAH1406187.1"/>
    </source>
</evidence>
<gene>
    <name evidence="1" type="ORF">NEZAVI_LOCUS14183</name>
</gene>
<evidence type="ECO:0000313" key="2">
    <source>
        <dbReference type="Proteomes" id="UP001152798"/>
    </source>
</evidence>
<dbReference type="AlphaFoldDB" id="A0A9P0HR67"/>
<name>A0A9P0HR67_NEZVI</name>
<accession>A0A9P0HR67</accession>
<protein>
    <submittedName>
        <fullName evidence="1">Uncharacterized protein</fullName>
    </submittedName>
</protein>
<reference evidence="1" key="1">
    <citation type="submission" date="2022-01" db="EMBL/GenBank/DDBJ databases">
        <authorList>
            <person name="King R."/>
        </authorList>
    </citation>
    <scope>NUCLEOTIDE SEQUENCE</scope>
</reference>
<dbReference type="Proteomes" id="UP001152798">
    <property type="component" value="Chromosome 6"/>
</dbReference>
<sequence length="77" mass="8231">MEAVMEVVMVAVMEAVMAAVMEAASPFPQPAAQRATVDTRAPIPALQAVSSITENLDLSTSFPPNQNHCTLNEIVIY</sequence>
<organism evidence="1 2">
    <name type="scientific">Nezara viridula</name>
    <name type="common">Southern green stink bug</name>
    <name type="synonym">Cimex viridulus</name>
    <dbReference type="NCBI Taxonomy" id="85310"/>
    <lineage>
        <taxon>Eukaryota</taxon>
        <taxon>Metazoa</taxon>
        <taxon>Ecdysozoa</taxon>
        <taxon>Arthropoda</taxon>
        <taxon>Hexapoda</taxon>
        <taxon>Insecta</taxon>
        <taxon>Pterygota</taxon>
        <taxon>Neoptera</taxon>
        <taxon>Paraneoptera</taxon>
        <taxon>Hemiptera</taxon>
        <taxon>Heteroptera</taxon>
        <taxon>Panheteroptera</taxon>
        <taxon>Pentatomomorpha</taxon>
        <taxon>Pentatomoidea</taxon>
        <taxon>Pentatomidae</taxon>
        <taxon>Pentatominae</taxon>
        <taxon>Nezara</taxon>
    </lineage>
</organism>
<proteinExistence type="predicted"/>
<dbReference type="EMBL" id="OV725082">
    <property type="protein sequence ID" value="CAH1406187.1"/>
    <property type="molecule type" value="Genomic_DNA"/>
</dbReference>
<keyword evidence="2" id="KW-1185">Reference proteome</keyword>